<dbReference type="CTD" id="6520"/>
<dbReference type="GO" id="GO:0070161">
    <property type="term" value="C:anchoring junction"/>
    <property type="evidence" value="ECO:0007669"/>
    <property type="project" value="UniProtKB-SubCell"/>
</dbReference>
<keyword evidence="9" id="KW-1017">Isopeptide bond</keyword>
<dbReference type="GO" id="GO:0046982">
    <property type="term" value="F:protein heterodimerization activity"/>
    <property type="evidence" value="ECO:0007669"/>
    <property type="project" value="UniProtKB-ARBA"/>
</dbReference>
<keyword evidence="7" id="KW-0813">Transport</keyword>
<proteinExistence type="inferred from homology"/>
<dbReference type="PANTHER" id="PTHR46673">
    <property type="entry name" value="4F2 CELL-SURFACE ANTIGEN HEAVY CHAIN"/>
    <property type="match status" value="1"/>
</dbReference>
<evidence type="ECO:0000256" key="2">
    <source>
        <dbReference type="ARBA" id="ARBA00004221"/>
    </source>
</evidence>
<keyword evidence="12" id="KW-0832">Ubl conjugation</keyword>
<dbReference type="GO" id="GO:0016324">
    <property type="term" value="C:apical plasma membrane"/>
    <property type="evidence" value="ECO:0007669"/>
    <property type="project" value="UniProtKB-SubCell"/>
</dbReference>
<dbReference type="RefSeq" id="XP_032138955.1">
    <property type="nucleotide sequence ID" value="XM_032283064.1"/>
</dbReference>
<evidence type="ECO:0000256" key="7">
    <source>
        <dbReference type="ARBA" id="ARBA00022448"/>
    </source>
</evidence>
<evidence type="ECO:0000256" key="18">
    <source>
        <dbReference type="ARBA" id="ARBA00023157"/>
    </source>
</evidence>
<evidence type="ECO:0000256" key="5">
    <source>
        <dbReference type="ARBA" id="ARBA00004401"/>
    </source>
</evidence>
<keyword evidence="18" id="KW-1015">Disulfide bond</keyword>
<evidence type="ECO:0000256" key="26">
    <source>
        <dbReference type="SAM" id="Phobius"/>
    </source>
</evidence>
<dbReference type="GO" id="GO:0005975">
    <property type="term" value="P:carbohydrate metabolic process"/>
    <property type="evidence" value="ECO:0007669"/>
    <property type="project" value="InterPro"/>
</dbReference>
<dbReference type="GO" id="GO:0015823">
    <property type="term" value="P:phenylalanine transport"/>
    <property type="evidence" value="ECO:0007669"/>
    <property type="project" value="TreeGrafter"/>
</dbReference>
<evidence type="ECO:0000256" key="25">
    <source>
        <dbReference type="SAM" id="MobiDB-lite"/>
    </source>
</evidence>
<reference evidence="29" key="1">
    <citation type="submission" date="2025-08" db="UniProtKB">
        <authorList>
            <consortium name="RefSeq"/>
        </authorList>
    </citation>
    <scope>IDENTIFICATION</scope>
    <source>
        <tissue evidence="29">Blood</tissue>
    </source>
</reference>
<sequence length="693" mass="74701">MRPMEARSLTDRIAAWPSLPVHVAGAVRSLLHSDPGLPVGSEHPVLSSPLPPHTLNPCARSASMEPQPPEALTNVVSVPRQQPSSHSEAGVQALSAGEGSEMVSHCVAQDGLELLASSDLPALVSQNVEIKETGSDCVAPAGLEFLASSDRPASASKNAEITGTMSQDTEVDMKEVELNELEPEKQPMNAASGAAMAVAGAEKNGLVKIKVAEDEAEAAAAAKFTGLSKEELLKVAGSPGWVRTRWVLLLLFWLGWLGMLAGAVVIIVRAPRCRDLPVQKWWHTGALYRIGDLQGFQGNGAGNLAGLKGHLDYLSSLKVKGLVLGPIHKNQKDDVAGTDLLQIDPNFGSKEDFASLLQSAKKKSIRVILDLTPNYQGENSWFSTQVDTVATKVKDALEFWLQAGVDGFQVRNIENLKDASSFLAEWQNITNGFGEDRLLIAGTNSSDLQQILSLLESNKDLLLTSSYLSNSSFTGEHTKSLVTQYLNATGNRWCSWSLSQAGLLTSFLPAQLLRLYQLMLFTLPGTPVFSYGDEIGLEAAAVPGQPVEAPVMLWDESNFPYISAAVRANMTVKGQSEDPGSLLSLFRRLSDQRSKERSLLHGDFHALTSGPGFFSYIRHWDQNERFLVVLNFGDVGLSAGLQASDLPASASLPAKADLLLSTQPGREEGSPLELESLKLEPHEGLLLRFPYVA</sequence>
<feature type="transmembrane region" description="Helical" evidence="26">
    <location>
        <begin position="246"/>
        <end position="268"/>
    </location>
</feature>
<keyword evidence="13" id="KW-0965">Cell junction</keyword>
<dbReference type="FunFam" id="2.60.40.1180:FF:000012">
    <property type="entry name" value="4F2 cell-surface antigen heavy chain"/>
    <property type="match status" value="1"/>
</dbReference>
<dbReference type="SMART" id="SM00642">
    <property type="entry name" value="Aamy"/>
    <property type="match status" value="1"/>
</dbReference>
<dbReference type="GO" id="GO:0042470">
    <property type="term" value="C:melanosome"/>
    <property type="evidence" value="ECO:0007669"/>
    <property type="project" value="UniProtKB-SubCell"/>
</dbReference>
<dbReference type="InterPro" id="IPR031984">
    <property type="entry name" value="SLC3A2_N"/>
</dbReference>
<evidence type="ECO:0000256" key="11">
    <source>
        <dbReference type="ARBA" id="ARBA00022692"/>
    </source>
</evidence>
<comment type="subcellular location">
    <subcellularLocation>
        <location evidence="2">Apical cell membrane</location>
    </subcellularLocation>
    <subcellularLocation>
        <location evidence="1">Basolateral cell membrane</location>
    </subcellularLocation>
    <subcellularLocation>
        <location evidence="4">Cell junction</location>
    </subcellularLocation>
    <subcellularLocation>
        <location evidence="5">Cell membrane</location>
        <topology evidence="5">Single-pass type II membrane protein</topology>
    </subcellularLocation>
    <subcellularLocation>
        <location evidence="6">Lysosome membrane</location>
    </subcellularLocation>
    <subcellularLocation>
        <location evidence="3">Melanosome</location>
    </subcellularLocation>
</comment>
<dbReference type="InterPro" id="IPR013780">
    <property type="entry name" value="Glyco_hydro_b"/>
</dbReference>
<evidence type="ECO:0000256" key="16">
    <source>
        <dbReference type="ARBA" id="ARBA00022989"/>
    </source>
</evidence>
<keyword evidence="16 26" id="KW-1133">Transmembrane helix</keyword>
<feature type="compositionally biased region" description="Polar residues" evidence="25">
    <location>
        <begin position="74"/>
        <end position="87"/>
    </location>
</feature>
<dbReference type="GO" id="GO:1903801">
    <property type="term" value="P:L-leucine import across plasma membrane"/>
    <property type="evidence" value="ECO:0007669"/>
    <property type="project" value="TreeGrafter"/>
</dbReference>
<dbReference type="FunFam" id="3.20.20.80:FF:000061">
    <property type="entry name" value="4F2 cell-surface antigen heavy chain"/>
    <property type="match status" value="1"/>
</dbReference>
<dbReference type="SUPFAM" id="SSF51445">
    <property type="entry name" value="(Trans)glycosidases"/>
    <property type="match status" value="1"/>
</dbReference>
<evidence type="ECO:0000256" key="19">
    <source>
        <dbReference type="ARBA" id="ARBA00023180"/>
    </source>
</evidence>
<accession>A0A6J3I9N8</accession>
<keyword evidence="8" id="KW-1003">Cell membrane</keyword>
<evidence type="ECO:0000256" key="1">
    <source>
        <dbReference type="ARBA" id="ARBA00004187"/>
    </source>
</evidence>
<name>A0A6J3I9N8_SAPAP</name>
<keyword evidence="11 26" id="KW-0812">Transmembrane</keyword>
<dbReference type="GO" id="GO:1904273">
    <property type="term" value="P:L-alanine import across plasma membrane"/>
    <property type="evidence" value="ECO:0007669"/>
    <property type="project" value="TreeGrafter"/>
</dbReference>
<dbReference type="GO" id="GO:0015180">
    <property type="term" value="F:L-alanine transmembrane transporter activity"/>
    <property type="evidence" value="ECO:0007669"/>
    <property type="project" value="TreeGrafter"/>
</dbReference>
<evidence type="ECO:0000256" key="15">
    <source>
        <dbReference type="ARBA" id="ARBA00022970"/>
    </source>
</evidence>
<evidence type="ECO:0000256" key="23">
    <source>
        <dbReference type="ARBA" id="ARBA00075109"/>
    </source>
</evidence>
<dbReference type="Proteomes" id="UP000504640">
    <property type="component" value="Unplaced"/>
</dbReference>
<dbReference type="GO" id="GO:0015827">
    <property type="term" value="P:tryptophan transport"/>
    <property type="evidence" value="ECO:0007669"/>
    <property type="project" value="UniProtKB-ARBA"/>
</dbReference>
<dbReference type="PANTHER" id="PTHR46673:SF1">
    <property type="entry name" value="4F2 CELL-SURFACE ANTIGEN HEAVY CHAIN"/>
    <property type="match status" value="1"/>
</dbReference>
<comment type="similarity">
    <text evidence="21">Belongs to the SLC3A transporter family.</text>
</comment>
<dbReference type="Pfam" id="PF00128">
    <property type="entry name" value="Alpha-amylase"/>
    <property type="match status" value="1"/>
</dbReference>
<dbReference type="GO" id="GO:0016323">
    <property type="term" value="C:basolateral plasma membrane"/>
    <property type="evidence" value="ECO:0007669"/>
    <property type="project" value="UniProtKB-SubCell"/>
</dbReference>
<keyword evidence="20" id="KW-0458">Lysosome</keyword>
<protein>
    <recommendedName>
        <fullName evidence="22">Amino acid transporter heavy chain SLC3A2</fullName>
    </recommendedName>
    <alternativeName>
        <fullName evidence="23">4F2 cell-surface antigen heavy chain</fullName>
    </alternativeName>
    <alternativeName>
        <fullName evidence="24">Solute carrier family 3 member 2</fullName>
    </alternativeName>
</protein>
<evidence type="ECO:0000256" key="3">
    <source>
        <dbReference type="ARBA" id="ARBA00004223"/>
    </source>
</evidence>
<dbReference type="GO" id="GO:0015173">
    <property type="term" value="F:aromatic amino acid transmembrane transporter activity"/>
    <property type="evidence" value="ECO:0007669"/>
    <property type="project" value="TreeGrafter"/>
</dbReference>
<dbReference type="Pfam" id="PF16028">
    <property type="entry name" value="SLC3A2_N"/>
    <property type="match status" value="1"/>
</dbReference>
<dbReference type="InterPro" id="IPR017853">
    <property type="entry name" value="GH"/>
</dbReference>
<dbReference type="InterPro" id="IPR006047">
    <property type="entry name" value="GH13_cat_dom"/>
</dbReference>
<dbReference type="GO" id="GO:0005765">
    <property type="term" value="C:lysosomal membrane"/>
    <property type="evidence" value="ECO:0007669"/>
    <property type="project" value="UniProtKB-SubCell"/>
</dbReference>
<dbReference type="PRINTS" id="PR02045">
    <property type="entry name" value="F138DOMAIN"/>
</dbReference>
<keyword evidence="10" id="KW-0597">Phosphoprotein</keyword>
<evidence type="ECO:0000313" key="29">
    <source>
        <dbReference type="RefSeq" id="XP_032138955.1"/>
    </source>
</evidence>
<evidence type="ECO:0000256" key="4">
    <source>
        <dbReference type="ARBA" id="ARBA00004282"/>
    </source>
</evidence>
<dbReference type="InterPro" id="IPR042280">
    <property type="entry name" value="SLC3A2"/>
</dbReference>
<evidence type="ECO:0000256" key="22">
    <source>
        <dbReference type="ARBA" id="ARBA00068639"/>
    </source>
</evidence>
<evidence type="ECO:0000256" key="13">
    <source>
        <dbReference type="ARBA" id="ARBA00022949"/>
    </source>
</evidence>
<keyword evidence="28" id="KW-1185">Reference proteome</keyword>
<evidence type="ECO:0000256" key="20">
    <source>
        <dbReference type="ARBA" id="ARBA00023228"/>
    </source>
</evidence>
<evidence type="ECO:0000256" key="9">
    <source>
        <dbReference type="ARBA" id="ARBA00022499"/>
    </source>
</evidence>
<keyword evidence="17 26" id="KW-0472">Membrane</keyword>
<keyword evidence="19" id="KW-0325">Glycoprotein</keyword>
<evidence type="ECO:0000256" key="14">
    <source>
        <dbReference type="ARBA" id="ARBA00022968"/>
    </source>
</evidence>
<dbReference type="GO" id="GO:0015190">
    <property type="term" value="F:L-leucine transmembrane transporter activity"/>
    <property type="evidence" value="ECO:0007669"/>
    <property type="project" value="TreeGrafter"/>
</dbReference>
<evidence type="ECO:0000313" key="28">
    <source>
        <dbReference type="Proteomes" id="UP000504640"/>
    </source>
</evidence>
<dbReference type="SUPFAM" id="SSF51011">
    <property type="entry name" value="Glycosyl hydrolase domain"/>
    <property type="match status" value="1"/>
</dbReference>
<dbReference type="AlphaFoldDB" id="A0A6J3I9N8"/>
<evidence type="ECO:0000256" key="24">
    <source>
        <dbReference type="ARBA" id="ARBA00080116"/>
    </source>
</evidence>
<evidence type="ECO:0000256" key="12">
    <source>
        <dbReference type="ARBA" id="ARBA00022843"/>
    </source>
</evidence>
<evidence type="ECO:0000256" key="10">
    <source>
        <dbReference type="ARBA" id="ARBA00022553"/>
    </source>
</evidence>
<dbReference type="CDD" id="cd11345">
    <property type="entry name" value="AmyAc_SLC3A2"/>
    <property type="match status" value="1"/>
</dbReference>
<feature type="domain" description="Glycosyl hydrolase family 13 catalytic" evidence="27">
    <location>
        <begin position="293"/>
        <end position="571"/>
    </location>
</feature>
<dbReference type="Gene3D" id="2.60.40.1180">
    <property type="entry name" value="Golgi alpha-mannosidase II"/>
    <property type="match status" value="1"/>
</dbReference>
<evidence type="ECO:0000256" key="8">
    <source>
        <dbReference type="ARBA" id="ARBA00022475"/>
    </source>
</evidence>
<gene>
    <name evidence="29" type="primary">SLC3A2</name>
</gene>
<feature type="region of interest" description="Disordered" evidence="25">
    <location>
        <begin position="42"/>
        <end position="96"/>
    </location>
</feature>
<evidence type="ECO:0000256" key="6">
    <source>
        <dbReference type="ARBA" id="ARBA00004656"/>
    </source>
</evidence>
<dbReference type="Gene3D" id="3.20.20.80">
    <property type="entry name" value="Glycosidases"/>
    <property type="match status" value="1"/>
</dbReference>
<dbReference type="GeneID" id="116554867"/>
<keyword evidence="15" id="KW-0029">Amino-acid transport</keyword>
<evidence type="ECO:0000259" key="27">
    <source>
        <dbReference type="SMART" id="SM00642"/>
    </source>
</evidence>
<evidence type="ECO:0000256" key="17">
    <source>
        <dbReference type="ARBA" id="ARBA00023136"/>
    </source>
</evidence>
<evidence type="ECO:0000256" key="21">
    <source>
        <dbReference type="ARBA" id="ARBA00061595"/>
    </source>
</evidence>
<keyword evidence="14" id="KW-0735">Signal-anchor</keyword>
<organism evidence="28 29">
    <name type="scientific">Sapajus apella</name>
    <name type="common">Brown-capped capuchin</name>
    <name type="synonym">Cebus apella</name>
    <dbReference type="NCBI Taxonomy" id="9515"/>
    <lineage>
        <taxon>Eukaryota</taxon>
        <taxon>Metazoa</taxon>
        <taxon>Chordata</taxon>
        <taxon>Craniata</taxon>
        <taxon>Vertebrata</taxon>
        <taxon>Euteleostomi</taxon>
        <taxon>Mammalia</taxon>
        <taxon>Eutheria</taxon>
        <taxon>Euarchontoglires</taxon>
        <taxon>Primates</taxon>
        <taxon>Haplorrhini</taxon>
        <taxon>Platyrrhini</taxon>
        <taxon>Cebidae</taxon>
        <taxon>Cebinae</taxon>
        <taxon>Sapajus</taxon>
    </lineage>
</organism>